<evidence type="ECO:0000256" key="3">
    <source>
        <dbReference type="ARBA" id="ARBA00018572"/>
    </source>
</evidence>
<evidence type="ECO:0000259" key="17">
    <source>
        <dbReference type="PROSITE" id="PS50002"/>
    </source>
</evidence>
<dbReference type="AlphaFoldDB" id="A0A3D8T6U0"/>
<keyword evidence="6" id="KW-0723">Serine/threonine-protein kinase</keyword>
<dbReference type="RefSeq" id="XP_026609417.1">
    <property type="nucleotide sequence ID" value="XM_026743572.1"/>
</dbReference>
<dbReference type="EC" id="2.7.11.1" evidence="2"/>
<dbReference type="STRING" id="1810919.A0A3D8T6U0"/>
<dbReference type="InterPro" id="IPR011009">
    <property type="entry name" value="Kinase-like_dom_sf"/>
</dbReference>
<evidence type="ECO:0000256" key="6">
    <source>
        <dbReference type="ARBA" id="ARBA00022527"/>
    </source>
</evidence>
<dbReference type="InterPro" id="IPR001452">
    <property type="entry name" value="SH3_domain"/>
</dbReference>
<dbReference type="SUPFAM" id="SSF50044">
    <property type="entry name" value="SH3-domain"/>
    <property type="match status" value="1"/>
</dbReference>
<dbReference type="Proteomes" id="UP000256690">
    <property type="component" value="Unassembled WGS sequence"/>
</dbReference>
<comment type="subcellular location">
    <subcellularLocation>
        <location evidence="1">Preautophagosomal structure membrane</location>
        <topology evidence="1">Peripheral membrane protein</topology>
    </subcellularLocation>
</comment>
<dbReference type="SMART" id="SM00326">
    <property type="entry name" value="SH3"/>
    <property type="match status" value="1"/>
</dbReference>
<evidence type="ECO:0000256" key="13">
    <source>
        <dbReference type="ARBA" id="ARBA00047899"/>
    </source>
</evidence>
<dbReference type="EMBL" id="PVWQ01000001">
    <property type="protein sequence ID" value="RDW94234.1"/>
    <property type="molecule type" value="Genomic_DNA"/>
</dbReference>
<feature type="region of interest" description="Disordered" evidence="16">
    <location>
        <begin position="321"/>
        <end position="344"/>
    </location>
</feature>
<keyword evidence="9" id="KW-0418">Kinase</keyword>
<dbReference type="CDD" id="cd00180">
    <property type="entry name" value="PKc"/>
    <property type="match status" value="1"/>
</dbReference>
<dbReference type="Gene3D" id="1.10.510.10">
    <property type="entry name" value="Transferase(Phosphotransferase) domain 1"/>
    <property type="match status" value="1"/>
</dbReference>
<evidence type="ECO:0000256" key="16">
    <source>
        <dbReference type="SAM" id="MobiDB-lite"/>
    </source>
</evidence>
<dbReference type="InterPro" id="IPR008271">
    <property type="entry name" value="Ser/Thr_kinase_AS"/>
</dbReference>
<dbReference type="GO" id="GO:0005524">
    <property type="term" value="F:ATP binding"/>
    <property type="evidence" value="ECO:0007669"/>
    <property type="project" value="UniProtKB-KW"/>
</dbReference>
<sequence length="851" mass="95249">MASSQKPEQIEDLLDHFYLETSFHDGCTVDTEYALNERVQRKWYRRPEPLGQGAYGKVWLEQSETNKEQRAVKVIEKGRMQLVTIDYKREILALAKFSKRQYQQQQVLVEFLGWAESPSDLYLFMEYFPLGDLGQHGRIPETETIDITVHLLNGLRIMHAENFAHRDLKPANIFVVRKPPVGRWWVKIGDFGISKRANVEETALHTEVGTPRYRAPEVTGDGDLEHATSIYDNAVDLWSLGCVIFKLISGFDAFPNRLAVRKFCAGRAAFPAAALHDRMSLAGIEFVKRLLSALPSERPSAEEALSMLWVRSRAASPDSTVHALLSPGAGHGGPPATAEQSSLKRGSAQPISSLLIQGQLTTDSDSSEDSLTAQTCRWGANGIHINKAGGHHELQKSFSRSLDLHNSTPVLSSTGNLLSATSSRQSLSIASAELPPRSSYPASSWEHSKVPWVSDALKILSGSEDSCISIIAIPGLNFMGYSDWEDPLAGVNWLCDMLPQDVPLARTYTYSWKVSAEETAVMDDVFVRKHAELLLDNVSNKLSHDPKPIIFVAHCLGGLMVAKTIALAAERRPQYAQVLEFTVGCIFLSTPFYSFNDSTYRQWAGYEQMLKEKHQLGSCSSQWRLSYFTLMENDLGPRRTAEEFVEAVRLSKHDMHITSFYERKSTMLYIDRPSENQTISRLLRMGRKGKRIPLTVHLVGVVDKGLPPAIGRRYSLNADHYNMCRFEGRGCENYQKVKNVIVDIILAVLGGSTPQLEAFRQLHPDRYRRASTTCESPEDVAAHLGIRLPADGRLVAVATRKFVASTPDEVSVSPSQELLVVRCAEAWFWCRALVDQEGWVPRQCVQIVNQT</sequence>
<evidence type="ECO:0000256" key="7">
    <source>
        <dbReference type="ARBA" id="ARBA00022679"/>
    </source>
</evidence>
<dbReference type="PROSITE" id="PS50011">
    <property type="entry name" value="PROTEIN_KINASE_DOM"/>
    <property type="match status" value="1"/>
</dbReference>
<evidence type="ECO:0000256" key="12">
    <source>
        <dbReference type="ARBA" id="ARBA00030237"/>
    </source>
</evidence>
<dbReference type="InterPro" id="IPR029058">
    <property type="entry name" value="AB_hydrolase_fold"/>
</dbReference>
<dbReference type="PROSITE" id="PS50002">
    <property type="entry name" value="SH3"/>
    <property type="match status" value="1"/>
</dbReference>
<dbReference type="PANTHER" id="PTHR24348">
    <property type="entry name" value="SERINE/THREONINE-PROTEIN KINASE UNC-51-RELATED"/>
    <property type="match status" value="1"/>
</dbReference>
<evidence type="ECO:0000256" key="1">
    <source>
        <dbReference type="ARBA" id="ARBA00004623"/>
    </source>
</evidence>
<feature type="domain" description="SH3" evidence="17">
    <location>
        <begin position="791"/>
        <end position="850"/>
    </location>
</feature>
<dbReference type="InterPro" id="IPR036028">
    <property type="entry name" value="SH3-like_dom_sf"/>
</dbReference>
<reference evidence="19 20" key="1">
    <citation type="journal article" date="2018" name="IMA Fungus">
        <title>IMA Genome-F 9: Draft genome sequence of Annulohypoxylon stygium, Aspergillus mulundensis, Berkeleyomyces basicola (syn. Thielaviopsis basicola), Ceratocystis smalleyi, two Cercospora beticola strains, Coleophoma cylindrospora, Fusarium fracticaudum, Phialophora cf. hyalina, and Morchella septimelata.</title>
        <authorList>
            <person name="Wingfield B.D."/>
            <person name="Bills G.F."/>
            <person name="Dong Y."/>
            <person name="Huang W."/>
            <person name="Nel W.J."/>
            <person name="Swalarsk-Parry B.S."/>
            <person name="Vaghefi N."/>
            <person name="Wilken P.M."/>
            <person name="An Z."/>
            <person name="de Beer Z.W."/>
            <person name="De Vos L."/>
            <person name="Chen L."/>
            <person name="Duong T.A."/>
            <person name="Gao Y."/>
            <person name="Hammerbacher A."/>
            <person name="Kikkert J.R."/>
            <person name="Li Y."/>
            <person name="Li H."/>
            <person name="Li K."/>
            <person name="Li Q."/>
            <person name="Liu X."/>
            <person name="Ma X."/>
            <person name="Naidoo K."/>
            <person name="Pethybridge S.J."/>
            <person name="Sun J."/>
            <person name="Steenkamp E.T."/>
            <person name="van der Nest M.A."/>
            <person name="van Wyk S."/>
            <person name="Wingfield M.J."/>
            <person name="Xiong C."/>
            <person name="Yue Q."/>
            <person name="Zhang X."/>
        </authorList>
    </citation>
    <scope>NUCLEOTIDE SEQUENCE [LARGE SCALE GENOMIC DNA]</scope>
    <source>
        <strain evidence="19 20">DSM 5745</strain>
    </source>
</reference>
<keyword evidence="7" id="KW-0808">Transferase</keyword>
<gene>
    <name evidence="19" type="ORF">DSM5745_01556</name>
</gene>
<name>A0A3D8T6U0_9EURO</name>
<dbReference type="GO" id="GO:0034045">
    <property type="term" value="C:phagophore assembly site membrane"/>
    <property type="evidence" value="ECO:0007669"/>
    <property type="project" value="UniProtKB-SubCell"/>
</dbReference>
<evidence type="ECO:0000256" key="4">
    <source>
        <dbReference type="ARBA" id="ARBA00019599"/>
    </source>
</evidence>
<comment type="caution">
    <text evidence="19">The sequence shown here is derived from an EMBL/GenBank/DDBJ whole genome shotgun (WGS) entry which is preliminary data.</text>
</comment>
<dbReference type="InterPro" id="IPR045269">
    <property type="entry name" value="Atg1-like"/>
</dbReference>
<protein>
    <recommendedName>
        <fullName evidence="3">Serine/threonine-protein kinase ATG1</fullName>
        <ecNumber evidence="2">2.7.11.1</ecNumber>
    </recommendedName>
    <alternativeName>
        <fullName evidence="12">Autophagy-related protein 1</fullName>
    </alternativeName>
    <alternativeName>
        <fullName evidence="4">Serine/threonine-protein kinase atg1</fullName>
    </alternativeName>
</protein>
<dbReference type="Gene3D" id="2.30.30.40">
    <property type="entry name" value="SH3 Domains"/>
    <property type="match status" value="1"/>
</dbReference>
<keyword evidence="8" id="KW-0547">Nucleotide-binding</keyword>
<dbReference type="GO" id="GO:0005829">
    <property type="term" value="C:cytosol"/>
    <property type="evidence" value="ECO:0007669"/>
    <property type="project" value="TreeGrafter"/>
</dbReference>
<evidence type="ECO:0000256" key="9">
    <source>
        <dbReference type="ARBA" id="ARBA00022777"/>
    </source>
</evidence>
<evidence type="ECO:0000313" key="19">
    <source>
        <dbReference type="EMBL" id="RDW94234.1"/>
    </source>
</evidence>
<dbReference type="InterPro" id="IPR000719">
    <property type="entry name" value="Prot_kinase_dom"/>
</dbReference>
<evidence type="ECO:0000259" key="18">
    <source>
        <dbReference type="PROSITE" id="PS50011"/>
    </source>
</evidence>
<dbReference type="GO" id="GO:0010506">
    <property type="term" value="P:regulation of autophagy"/>
    <property type="evidence" value="ECO:0007669"/>
    <property type="project" value="InterPro"/>
</dbReference>
<evidence type="ECO:0000313" key="20">
    <source>
        <dbReference type="Proteomes" id="UP000256690"/>
    </source>
</evidence>
<dbReference type="SMART" id="SM00220">
    <property type="entry name" value="S_TKc"/>
    <property type="match status" value="1"/>
</dbReference>
<evidence type="ECO:0000256" key="14">
    <source>
        <dbReference type="ARBA" id="ARBA00048679"/>
    </source>
</evidence>
<keyword evidence="20" id="KW-1185">Reference proteome</keyword>
<comment type="catalytic activity">
    <reaction evidence="14">
        <text>L-seryl-[protein] + ATP = O-phospho-L-seryl-[protein] + ADP + H(+)</text>
        <dbReference type="Rhea" id="RHEA:17989"/>
        <dbReference type="Rhea" id="RHEA-COMP:9863"/>
        <dbReference type="Rhea" id="RHEA-COMP:11604"/>
        <dbReference type="ChEBI" id="CHEBI:15378"/>
        <dbReference type="ChEBI" id="CHEBI:29999"/>
        <dbReference type="ChEBI" id="CHEBI:30616"/>
        <dbReference type="ChEBI" id="CHEBI:83421"/>
        <dbReference type="ChEBI" id="CHEBI:456216"/>
        <dbReference type="EC" id="2.7.11.1"/>
    </reaction>
</comment>
<comment type="catalytic activity">
    <reaction evidence="13">
        <text>L-threonyl-[protein] + ATP = O-phospho-L-threonyl-[protein] + ADP + H(+)</text>
        <dbReference type="Rhea" id="RHEA:46608"/>
        <dbReference type="Rhea" id="RHEA-COMP:11060"/>
        <dbReference type="Rhea" id="RHEA-COMP:11605"/>
        <dbReference type="ChEBI" id="CHEBI:15378"/>
        <dbReference type="ChEBI" id="CHEBI:30013"/>
        <dbReference type="ChEBI" id="CHEBI:30616"/>
        <dbReference type="ChEBI" id="CHEBI:61977"/>
        <dbReference type="ChEBI" id="CHEBI:456216"/>
        <dbReference type="EC" id="2.7.11.1"/>
    </reaction>
</comment>
<keyword evidence="10" id="KW-0067">ATP-binding</keyword>
<dbReference type="OrthoDB" id="10252171at2759"/>
<dbReference type="GO" id="GO:0005776">
    <property type="term" value="C:autophagosome"/>
    <property type="evidence" value="ECO:0007669"/>
    <property type="project" value="TreeGrafter"/>
</dbReference>
<keyword evidence="11" id="KW-0072">Autophagy</keyword>
<dbReference type="Pfam" id="PF00069">
    <property type="entry name" value="Pkinase"/>
    <property type="match status" value="1"/>
</dbReference>
<proteinExistence type="predicted"/>
<evidence type="ECO:0000256" key="8">
    <source>
        <dbReference type="ARBA" id="ARBA00022741"/>
    </source>
</evidence>
<dbReference type="PROSITE" id="PS00108">
    <property type="entry name" value="PROTEIN_KINASE_ST"/>
    <property type="match status" value="1"/>
</dbReference>
<evidence type="ECO:0000256" key="2">
    <source>
        <dbReference type="ARBA" id="ARBA00012513"/>
    </source>
</evidence>
<evidence type="ECO:0000256" key="10">
    <source>
        <dbReference type="ARBA" id="ARBA00022840"/>
    </source>
</evidence>
<organism evidence="19 20">
    <name type="scientific">Aspergillus mulundensis</name>
    <dbReference type="NCBI Taxonomy" id="1810919"/>
    <lineage>
        <taxon>Eukaryota</taxon>
        <taxon>Fungi</taxon>
        <taxon>Dikarya</taxon>
        <taxon>Ascomycota</taxon>
        <taxon>Pezizomycotina</taxon>
        <taxon>Eurotiomycetes</taxon>
        <taxon>Eurotiomycetidae</taxon>
        <taxon>Eurotiales</taxon>
        <taxon>Aspergillaceae</taxon>
        <taxon>Aspergillus</taxon>
        <taxon>Aspergillus subgen. Nidulantes</taxon>
    </lineage>
</organism>
<dbReference type="GeneID" id="38111926"/>
<dbReference type="SUPFAM" id="SSF53474">
    <property type="entry name" value="alpha/beta-Hydrolases"/>
    <property type="match status" value="1"/>
</dbReference>
<dbReference type="GO" id="GO:0004674">
    <property type="term" value="F:protein serine/threonine kinase activity"/>
    <property type="evidence" value="ECO:0007669"/>
    <property type="project" value="UniProtKB-KW"/>
</dbReference>
<dbReference type="SUPFAM" id="SSF56112">
    <property type="entry name" value="Protein kinase-like (PK-like)"/>
    <property type="match status" value="1"/>
</dbReference>
<dbReference type="PANTHER" id="PTHR24348:SF22">
    <property type="entry name" value="NON-SPECIFIC SERINE_THREONINE PROTEIN KINASE"/>
    <property type="match status" value="1"/>
</dbReference>
<evidence type="ECO:0000256" key="11">
    <source>
        <dbReference type="ARBA" id="ARBA00023006"/>
    </source>
</evidence>
<keyword evidence="5 15" id="KW-0728">SH3 domain</keyword>
<feature type="domain" description="Protein kinase" evidence="18">
    <location>
        <begin position="44"/>
        <end position="310"/>
    </location>
</feature>
<evidence type="ECO:0000256" key="5">
    <source>
        <dbReference type="ARBA" id="ARBA00022443"/>
    </source>
</evidence>
<evidence type="ECO:0000256" key="15">
    <source>
        <dbReference type="PROSITE-ProRule" id="PRU00192"/>
    </source>
</evidence>
<dbReference type="GO" id="GO:0000045">
    <property type="term" value="P:autophagosome assembly"/>
    <property type="evidence" value="ECO:0007669"/>
    <property type="project" value="TreeGrafter"/>
</dbReference>
<accession>A0A3D8T6U0</accession>